<dbReference type="InterPro" id="IPR050736">
    <property type="entry name" value="Sensor_HK_Regulatory"/>
</dbReference>
<dbReference type="AlphaFoldDB" id="A0A081TVQ0"/>
<comment type="catalytic activity">
    <reaction evidence="1">
        <text>ATP + protein L-histidine = ADP + protein N-phospho-L-histidine.</text>
        <dbReference type="EC" id="2.7.13.3"/>
    </reaction>
</comment>
<dbReference type="CDD" id="cd00082">
    <property type="entry name" value="HisKA"/>
    <property type="match status" value="1"/>
</dbReference>
<keyword evidence="8" id="KW-0902">Two-component regulatory system</keyword>
<evidence type="ECO:0000256" key="7">
    <source>
        <dbReference type="ARBA" id="ARBA00022840"/>
    </source>
</evidence>
<keyword evidence="4" id="KW-0808">Transferase</keyword>
<keyword evidence="6" id="KW-0418">Kinase</keyword>
<dbReference type="PROSITE" id="PS50113">
    <property type="entry name" value="PAC"/>
    <property type="match status" value="1"/>
</dbReference>
<dbReference type="InterPro" id="IPR000700">
    <property type="entry name" value="PAS-assoc_C"/>
</dbReference>
<reference evidence="12 14" key="3">
    <citation type="submission" date="2019-03" db="EMBL/GenBank/DDBJ databases">
        <title>Complete genome assembly of MDR B. fragilis.</title>
        <authorList>
            <person name="Sydenham T.V."/>
            <person name="Hasman H."/>
            <person name="Justesen U.S."/>
        </authorList>
    </citation>
    <scope>NUCLEOTIDE SEQUENCE [LARGE SCALE GENOMIC DNA]</scope>
    <source>
        <strain evidence="12 14">DCMSKEJBY0001B</strain>
    </source>
</reference>
<dbReference type="CDD" id="cd16922">
    <property type="entry name" value="HATPase_EvgS-ArcB-TorS-like"/>
    <property type="match status" value="1"/>
</dbReference>
<evidence type="ECO:0000313" key="13">
    <source>
        <dbReference type="EMBL" id="RHH16406.1"/>
    </source>
</evidence>
<dbReference type="PRINTS" id="PR00344">
    <property type="entry name" value="BCTRLSENSOR"/>
</dbReference>
<evidence type="ECO:0000256" key="1">
    <source>
        <dbReference type="ARBA" id="ARBA00000085"/>
    </source>
</evidence>
<dbReference type="SUPFAM" id="SSF55874">
    <property type="entry name" value="ATPase domain of HSP90 chaperone/DNA topoisomerase II/histidine kinase"/>
    <property type="match status" value="1"/>
</dbReference>
<dbReference type="NCBIfam" id="TIGR00229">
    <property type="entry name" value="sensory_box"/>
    <property type="match status" value="1"/>
</dbReference>
<dbReference type="EC" id="2.7.13.3" evidence="2"/>
<dbReference type="GeneID" id="99670409"/>
<dbReference type="PANTHER" id="PTHR43711">
    <property type="entry name" value="TWO-COMPONENT HISTIDINE KINASE"/>
    <property type="match status" value="1"/>
</dbReference>
<dbReference type="SUPFAM" id="SSF55781">
    <property type="entry name" value="GAF domain-like"/>
    <property type="match status" value="1"/>
</dbReference>
<feature type="domain" description="PAC" evidence="10">
    <location>
        <begin position="638"/>
        <end position="693"/>
    </location>
</feature>
<dbReference type="PROSITE" id="PS50109">
    <property type="entry name" value="HIS_KIN"/>
    <property type="match status" value="1"/>
</dbReference>
<feature type="domain" description="Histidine kinase" evidence="9">
    <location>
        <begin position="711"/>
        <end position="919"/>
    </location>
</feature>
<dbReference type="OrthoDB" id="9796457at2"/>
<evidence type="ECO:0000256" key="4">
    <source>
        <dbReference type="ARBA" id="ARBA00022679"/>
    </source>
</evidence>
<dbReference type="InterPro" id="IPR029016">
    <property type="entry name" value="GAF-like_dom_sf"/>
</dbReference>
<dbReference type="InterPro" id="IPR003661">
    <property type="entry name" value="HisK_dim/P_dom"/>
</dbReference>
<dbReference type="FunFam" id="3.30.565.10:FF:000006">
    <property type="entry name" value="Sensor histidine kinase WalK"/>
    <property type="match status" value="1"/>
</dbReference>
<sequence>MDNDIERLRRMASMAQIGWWEADFTAGHYLCSEYLCDLLGLEGNTISFMDFRERVRKDYQEQIVREFNASIHREFYEQTFPIYSKEGIIWLHTRLGNREEVPGRGIISFGTIQRVEAPNETSERILERVNDLLYRQNSISHSLLRFLKDDSVDLCIMDILKDILDLFRGGRVYIFEYDEYYRYQDCTYEVVAEGVPAEIESLQRIATDSLPWWTSQTLSGKPVILDSLDQLPKHAKSEYAILSRQNIKSLMVTPLIAGEHVWGYMGIDLVENYRNWSNEDFQWLSSLANIISICIELRKAKDDAIRERSFLRNLFRFMPMGYVRMSIIRDAGGKPCDYRIADANDLSSELIGLPLSDYVGRLGSELYADTKAPIDYLVDVIEDNVHKETDVFFDRSQRSSHCIIYSPEKDEVVSLFLDSTETVRAHRALDRSEKLFKSIFANIPAGVELYDKDGYLLDLNNWDMETFGVKDKADVIGVSFFENPNVPLEIRERVRNEDLVDFRLNYSFERAGDYFHSDRQKMIELYTKVSKLFDSQGNFNGYVLINIDNTERIDAINRIRDFENFFLLISDYAKVGYAKLNLLTKRGYAIKQWYKNMGEPEDIPLSSVVGVYDKMHPEDRQKVVDFYEKVLKGEEKDFRSEMRVLKPGTADEWNWVRMNVVVTKFEPDNGEIEIIGINYDITELKETEAMLIEAKEKAETMDRLKSAFLANMSHEIRTPLNAIVGFSGLLVDTEDLEERREYIKIVQENNDLLLQLISDILDLSKIEAGTFEFTYGETDVNMLCEDIVRSSQIKVPQGVELVFDPHPSECSVVSDRNRLHQVISNFVNNALKFTSSGSIRVGYEEKEECVEFYVRDTGIGIPAGQLPHIFERFVKLNTFIHGTGLGLSICKSIVEQLGGVIGVDSEEGKGSRFWFTIPK</sequence>
<dbReference type="SUPFAM" id="SSF55785">
    <property type="entry name" value="PYP-like sensor domain (PAS domain)"/>
    <property type="match status" value="2"/>
</dbReference>
<dbReference type="PANTHER" id="PTHR43711:SF31">
    <property type="entry name" value="HISTIDINE KINASE"/>
    <property type="match status" value="1"/>
</dbReference>
<keyword evidence="5" id="KW-0547">Nucleotide-binding</keyword>
<organism evidence="13 15">
    <name type="scientific">Bacteroides fragilis</name>
    <dbReference type="NCBI Taxonomy" id="817"/>
    <lineage>
        <taxon>Bacteria</taxon>
        <taxon>Pseudomonadati</taxon>
        <taxon>Bacteroidota</taxon>
        <taxon>Bacteroidia</taxon>
        <taxon>Bacteroidales</taxon>
        <taxon>Bacteroidaceae</taxon>
        <taxon>Bacteroides</taxon>
    </lineage>
</organism>
<gene>
    <name evidence="13" type="ORF">DW228_00395</name>
    <name evidence="12" type="ORF">EC80_008380</name>
    <name evidence="11" type="ORF">O1433_17150</name>
</gene>
<dbReference type="EMBL" id="CP036546">
    <property type="protein sequence ID" value="QCQ44860.1"/>
    <property type="molecule type" value="Genomic_DNA"/>
</dbReference>
<dbReference type="EMBL" id="QRJE01000001">
    <property type="protein sequence ID" value="RHH16406.1"/>
    <property type="molecule type" value="Genomic_DNA"/>
</dbReference>
<dbReference type="Gene3D" id="3.30.450.40">
    <property type="match status" value="1"/>
</dbReference>
<dbReference type="InterPro" id="IPR013655">
    <property type="entry name" value="PAS_fold_3"/>
</dbReference>
<keyword evidence="7 11" id="KW-0067">ATP-binding</keyword>
<evidence type="ECO:0000256" key="5">
    <source>
        <dbReference type="ARBA" id="ARBA00022741"/>
    </source>
</evidence>
<dbReference type="SUPFAM" id="SSF47384">
    <property type="entry name" value="Homodimeric domain of signal transducing histidine kinase"/>
    <property type="match status" value="1"/>
</dbReference>
<dbReference type="SMART" id="SM00387">
    <property type="entry name" value="HATPase_c"/>
    <property type="match status" value="1"/>
</dbReference>
<dbReference type="InterPro" id="IPR035965">
    <property type="entry name" value="PAS-like_dom_sf"/>
</dbReference>
<name>A0A081TVQ0_BACFG</name>
<dbReference type="EMBL" id="JAPTZU010000012">
    <property type="protein sequence ID" value="MCZ2689227.1"/>
    <property type="molecule type" value="Genomic_DNA"/>
</dbReference>
<dbReference type="InterPro" id="IPR003594">
    <property type="entry name" value="HATPase_dom"/>
</dbReference>
<evidence type="ECO:0000313" key="14">
    <source>
        <dbReference type="Proteomes" id="UP000036847"/>
    </source>
</evidence>
<evidence type="ECO:0000259" key="10">
    <source>
        <dbReference type="PROSITE" id="PS50113"/>
    </source>
</evidence>
<evidence type="ECO:0000313" key="11">
    <source>
        <dbReference type="EMBL" id="MCZ2689227.1"/>
    </source>
</evidence>
<evidence type="ECO:0000256" key="2">
    <source>
        <dbReference type="ARBA" id="ARBA00012438"/>
    </source>
</evidence>
<proteinExistence type="predicted"/>
<dbReference type="GO" id="GO:0000155">
    <property type="term" value="F:phosphorelay sensor kinase activity"/>
    <property type="evidence" value="ECO:0007669"/>
    <property type="project" value="InterPro"/>
</dbReference>
<accession>A0A081TVQ0</accession>
<reference evidence="11" key="4">
    <citation type="submission" date="2022-12" db="EMBL/GenBank/DDBJ databases">
        <title>Development of a Multilocus Sequence Typing Scheme for Bacteroides fragilis Based on Whole Genome Sequencing Data and Clinical Application.</title>
        <authorList>
            <person name="Nielsen F.D."/>
            <person name="Justesen U.S."/>
        </authorList>
    </citation>
    <scope>NUCLEOTIDE SEQUENCE</scope>
    <source>
        <strain evidence="11">BF_AM_ODE_DK_2015_4</strain>
    </source>
</reference>
<evidence type="ECO:0000313" key="15">
    <source>
        <dbReference type="Proteomes" id="UP000266644"/>
    </source>
</evidence>
<dbReference type="Gene3D" id="1.10.287.130">
    <property type="match status" value="1"/>
</dbReference>
<dbReference type="InterPro" id="IPR036097">
    <property type="entry name" value="HisK_dim/P_sf"/>
</dbReference>
<dbReference type="InterPro" id="IPR003018">
    <property type="entry name" value="GAF"/>
</dbReference>
<dbReference type="Pfam" id="PF00512">
    <property type="entry name" value="HisKA"/>
    <property type="match status" value="1"/>
</dbReference>
<dbReference type="Pfam" id="PF02518">
    <property type="entry name" value="HATPase_c"/>
    <property type="match status" value="1"/>
</dbReference>
<reference evidence="13 15" key="2">
    <citation type="submission" date="2018-08" db="EMBL/GenBank/DDBJ databases">
        <title>A genome reference for cultivated species of the human gut microbiota.</title>
        <authorList>
            <person name="Zou Y."/>
            <person name="Xue W."/>
            <person name="Luo G."/>
        </authorList>
    </citation>
    <scope>NUCLEOTIDE SEQUENCE [LARGE SCALE GENOMIC DNA]</scope>
    <source>
        <strain evidence="13 15">AM18-6</strain>
    </source>
</reference>
<dbReference type="Pfam" id="PF01590">
    <property type="entry name" value="GAF"/>
    <property type="match status" value="1"/>
</dbReference>
<dbReference type="Proteomes" id="UP001079672">
    <property type="component" value="Unassembled WGS sequence"/>
</dbReference>
<dbReference type="InterPro" id="IPR036890">
    <property type="entry name" value="HATPase_C_sf"/>
</dbReference>
<dbReference type="InterPro" id="IPR005467">
    <property type="entry name" value="His_kinase_dom"/>
</dbReference>
<dbReference type="FunFam" id="1.10.287.130:FF:000002">
    <property type="entry name" value="Two-component osmosensing histidine kinase"/>
    <property type="match status" value="1"/>
</dbReference>
<keyword evidence="3" id="KW-0597">Phosphoprotein</keyword>
<evidence type="ECO:0000259" key="9">
    <source>
        <dbReference type="PROSITE" id="PS50109"/>
    </source>
</evidence>
<dbReference type="Pfam" id="PF08447">
    <property type="entry name" value="PAS_3"/>
    <property type="match status" value="1"/>
</dbReference>
<evidence type="ECO:0000313" key="12">
    <source>
        <dbReference type="EMBL" id="QCQ44860.1"/>
    </source>
</evidence>
<dbReference type="GO" id="GO:0005524">
    <property type="term" value="F:ATP binding"/>
    <property type="evidence" value="ECO:0007669"/>
    <property type="project" value="UniProtKB-KW"/>
</dbReference>
<dbReference type="Gene3D" id="3.30.565.10">
    <property type="entry name" value="Histidine kinase-like ATPase, C-terminal domain"/>
    <property type="match status" value="1"/>
</dbReference>
<dbReference type="InterPro" id="IPR000014">
    <property type="entry name" value="PAS"/>
</dbReference>
<dbReference type="SMART" id="SM00388">
    <property type="entry name" value="HisKA"/>
    <property type="match status" value="1"/>
</dbReference>
<evidence type="ECO:0000256" key="6">
    <source>
        <dbReference type="ARBA" id="ARBA00022777"/>
    </source>
</evidence>
<dbReference type="Gene3D" id="3.30.450.20">
    <property type="entry name" value="PAS domain"/>
    <property type="match status" value="4"/>
</dbReference>
<protein>
    <recommendedName>
        <fullName evidence="2">histidine kinase</fullName>
        <ecNumber evidence="2">2.7.13.3</ecNumber>
    </recommendedName>
</protein>
<dbReference type="Proteomes" id="UP000266644">
    <property type="component" value="Unassembled WGS sequence"/>
</dbReference>
<reference evidence="12" key="1">
    <citation type="book" date="2014" name="THE 24TH EUROPEAN CONGRESS OF CLINICAL MICROBIOLOGY AND INFECTIOUS DISEASES" publisher="ECCMID 2014" city="Barcelona, Spain">
        <title>Identification of resistance genes in three multidrug-resistant Bacteroides fragilis isolates by whole genome sequencing.</title>
        <editorList>
            <person name="Unknown"/>
            <person name="A."/>
        </editorList>
        <authorList>
            <person name="Sydenham T.V."/>
            <person name="Hasman H."/>
            <person name="Wang M."/>
            <person name="Soki J."/>
            <person name="Nagy E."/>
            <person name="Justesen U.S."/>
        </authorList>
    </citation>
    <scope>NUCLEOTIDE SEQUENCE</scope>
    <source>
        <strain evidence="12">DCMSKEJBY0001B</strain>
    </source>
</reference>
<dbReference type="InterPro" id="IPR004358">
    <property type="entry name" value="Sig_transdc_His_kin-like_C"/>
</dbReference>
<dbReference type="RefSeq" id="WP_005810253.1">
    <property type="nucleotide sequence ID" value="NZ_CABJEQ010000018.1"/>
</dbReference>
<evidence type="ECO:0000256" key="8">
    <source>
        <dbReference type="ARBA" id="ARBA00023012"/>
    </source>
</evidence>
<dbReference type="Proteomes" id="UP000036847">
    <property type="component" value="Chromosome"/>
</dbReference>
<evidence type="ECO:0000256" key="3">
    <source>
        <dbReference type="ARBA" id="ARBA00022553"/>
    </source>
</evidence>